<dbReference type="InterPro" id="IPR036086">
    <property type="entry name" value="ParB/Sulfiredoxin_sf"/>
</dbReference>
<keyword evidence="3" id="KW-0949">S-adenosyl-L-methionine</keyword>
<dbReference type="InterPro" id="IPR002941">
    <property type="entry name" value="DNA_methylase_N4/N6"/>
</dbReference>
<evidence type="ECO:0000256" key="2">
    <source>
        <dbReference type="ARBA" id="ARBA00022679"/>
    </source>
</evidence>
<proteinExistence type="predicted"/>
<dbReference type="InterPro" id="IPR002295">
    <property type="entry name" value="N4/N6-MTase_EcoPI_Mod-like"/>
</dbReference>
<dbReference type="PANTHER" id="PTHR33375">
    <property type="entry name" value="CHROMOSOME-PARTITIONING PROTEIN PARB-RELATED"/>
    <property type="match status" value="1"/>
</dbReference>
<evidence type="ECO:0000259" key="4">
    <source>
        <dbReference type="SMART" id="SM00470"/>
    </source>
</evidence>
<keyword evidence="1" id="KW-0489">Methyltransferase</keyword>
<sequence length="447" mass="51574">MDKIVQRNVRFSQIVIGERFRTEYNGIDDLALSIKDKGLIQPPVLDQNLNLLAGGRRIKAIELLREEDPDNWDEIPVIIRESKDELDAREVELIENLMRENLAWDEQAKLTAEIHRLYSEKNQDWSGRKTADLLERSVGGISQHLQLAEALEKMPELAKAKTADQAKKSLDSIYEKLALDELRRRTEDPETAKDKTLEKLLKGADEDYKIIDVFEGLASLPDEDREIFLIEVDPPYGIDFKGKKRPPKTAIKDQVKNYNEIPAGDYVQFLDDLAIELFRVSAKDAKIVFWFGYQWYKEVYSALTEAGWVIDEIPALWTKKNGQTNQPLLRLARTYETFFYGAKKEMKSVVLKQGRSNQFAIDPVFAGDKYHPTQRPLELIKEIIETFGVTTVPYMNKVLVPFLGSGATIIAAKEMGYKTLGFDNNEDYKEKYLYEIRKSYLKKFELE</sequence>
<dbReference type="GO" id="GO:0032259">
    <property type="term" value="P:methylation"/>
    <property type="evidence" value="ECO:0007669"/>
    <property type="project" value="UniProtKB-KW"/>
</dbReference>
<dbReference type="EMBL" id="LAZR01000751">
    <property type="protein sequence ID" value="KKN58676.1"/>
    <property type="molecule type" value="Genomic_DNA"/>
</dbReference>
<dbReference type="Gene3D" id="1.10.10.2830">
    <property type="match status" value="1"/>
</dbReference>
<dbReference type="GO" id="GO:0008170">
    <property type="term" value="F:N-methyltransferase activity"/>
    <property type="evidence" value="ECO:0007669"/>
    <property type="project" value="InterPro"/>
</dbReference>
<dbReference type="GO" id="GO:0007059">
    <property type="term" value="P:chromosome segregation"/>
    <property type="evidence" value="ECO:0007669"/>
    <property type="project" value="TreeGrafter"/>
</dbReference>
<comment type="caution">
    <text evidence="5">The sequence shown here is derived from an EMBL/GenBank/DDBJ whole genome shotgun (WGS) entry which is preliminary data.</text>
</comment>
<dbReference type="Gene3D" id="3.90.1530.30">
    <property type="match status" value="1"/>
</dbReference>
<dbReference type="InterPro" id="IPR050336">
    <property type="entry name" value="Chromosome_partition/occlusion"/>
</dbReference>
<dbReference type="SUPFAM" id="SSF53335">
    <property type="entry name" value="S-adenosyl-L-methionine-dependent methyltransferases"/>
    <property type="match status" value="1"/>
</dbReference>
<dbReference type="Gene3D" id="3.40.50.150">
    <property type="entry name" value="Vaccinia Virus protein VP39"/>
    <property type="match status" value="1"/>
</dbReference>
<keyword evidence="2" id="KW-0808">Transferase</keyword>
<dbReference type="SMART" id="SM00470">
    <property type="entry name" value="ParB"/>
    <property type="match status" value="1"/>
</dbReference>
<dbReference type="SUPFAM" id="SSF110849">
    <property type="entry name" value="ParB/Sulfiredoxin"/>
    <property type="match status" value="1"/>
</dbReference>
<accession>A0A0F9UBN6</accession>
<protein>
    <recommendedName>
        <fullName evidence="4">ParB-like N-terminal domain-containing protein</fullName>
    </recommendedName>
</protein>
<dbReference type="AlphaFoldDB" id="A0A0F9UBN6"/>
<dbReference type="PANTHER" id="PTHR33375:SF1">
    <property type="entry name" value="CHROMOSOME-PARTITIONING PROTEIN PARB-RELATED"/>
    <property type="match status" value="1"/>
</dbReference>
<evidence type="ECO:0000256" key="1">
    <source>
        <dbReference type="ARBA" id="ARBA00022603"/>
    </source>
</evidence>
<dbReference type="InterPro" id="IPR029063">
    <property type="entry name" value="SAM-dependent_MTases_sf"/>
</dbReference>
<name>A0A0F9UBN6_9ZZZZ</name>
<reference evidence="5" key="1">
    <citation type="journal article" date="2015" name="Nature">
        <title>Complex archaea that bridge the gap between prokaryotes and eukaryotes.</title>
        <authorList>
            <person name="Spang A."/>
            <person name="Saw J.H."/>
            <person name="Jorgensen S.L."/>
            <person name="Zaremba-Niedzwiedzka K."/>
            <person name="Martijn J."/>
            <person name="Lind A.E."/>
            <person name="van Eijk R."/>
            <person name="Schleper C."/>
            <person name="Guy L."/>
            <person name="Ettema T.J."/>
        </authorList>
    </citation>
    <scope>NUCLEOTIDE SEQUENCE</scope>
</reference>
<dbReference type="GO" id="GO:0005694">
    <property type="term" value="C:chromosome"/>
    <property type="evidence" value="ECO:0007669"/>
    <property type="project" value="TreeGrafter"/>
</dbReference>
<gene>
    <name evidence="5" type="ORF">LCGC14_0549680</name>
</gene>
<dbReference type="InterPro" id="IPR003115">
    <property type="entry name" value="ParB_N"/>
</dbReference>
<organism evidence="5">
    <name type="scientific">marine sediment metagenome</name>
    <dbReference type="NCBI Taxonomy" id="412755"/>
    <lineage>
        <taxon>unclassified sequences</taxon>
        <taxon>metagenomes</taxon>
        <taxon>ecological metagenomes</taxon>
    </lineage>
</organism>
<evidence type="ECO:0000313" key="5">
    <source>
        <dbReference type="EMBL" id="KKN58676.1"/>
    </source>
</evidence>
<dbReference type="PRINTS" id="PR00506">
    <property type="entry name" value="D21N6MTFRASE"/>
</dbReference>
<dbReference type="Pfam" id="PF02195">
    <property type="entry name" value="ParB_N"/>
    <property type="match status" value="1"/>
</dbReference>
<evidence type="ECO:0000256" key="3">
    <source>
        <dbReference type="ARBA" id="ARBA00022691"/>
    </source>
</evidence>
<dbReference type="Pfam" id="PF01555">
    <property type="entry name" value="N6_N4_Mtase"/>
    <property type="match status" value="1"/>
</dbReference>
<dbReference type="GO" id="GO:0003677">
    <property type="term" value="F:DNA binding"/>
    <property type="evidence" value="ECO:0007669"/>
    <property type="project" value="InterPro"/>
</dbReference>
<feature type="domain" description="ParB-like N-terminal" evidence="4">
    <location>
        <begin position="7"/>
        <end position="97"/>
    </location>
</feature>